<gene>
    <name evidence="4" type="ORF">EGYM00163_LOCUS49653</name>
</gene>
<dbReference type="Gene3D" id="1.10.238.10">
    <property type="entry name" value="EF-hand"/>
    <property type="match status" value="1"/>
</dbReference>
<keyword evidence="1" id="KW-0833">Ubl conjugation pathway</keyword>
<dbReference type="Pfam" id="PF03556">
    <property type="entry name" value="Cullin_binding"/>
    <property type="match status" value="1"/>
</dbReference>
<comment type="function">
    <text evidence="2">Neddylation of cullins play an essential role in the regulation of SCF-type complexes activity.</text>
</comment>
<dbReference type="GO" id="GO:0032182">
    <property type="term" value="F:ubiquitin-like protein binding"/>
    <property type="evidence" value="ECO:0007669"/>
    <property type="project" value="TreeGrafter"/>
</dbReference>
<dbReference type="PROSITE" id="PS51229">
    <property type="entry name" value="DCUN1"/>
    <property type="match status" value="1"/>
</dbReference>
<organism evidence="4">
    <name type="scientific">Eutreptiella gymnastica</name>
    <dbReference type="NCBI Taxonomy" id="73025"/>
    <lineage>
        <taxon>Eukaryota</taxon>
        <taxon>Discoba</taxon>
        <taxon>Euglenozoa</taxon>
        <taxon>Euglenida</taxon>
        <taxon>Spirocuta</taxon>
        <taxon>Euglenophyceae</taxon>
        <taxon>Eutreptiales</taxon>
        <taxon>Eutreptiaceae</taxon>
        <taxon>Eutreptiella</taxon>
    </lineage>
</organism>
<dbReference type="GO" id="GO:0031624">
    <property type="term" value="F:ubiquitin conjugating enzyme binding"/>
    <property type="evidence" value="ECO:0007669"/>
    <property type="project" value="TreeGrafter"/>
</dbReference>
<dbReference type="GO" id="GO:0005886">
    <property type="term" value="C:plasma membrane"/>
    <property type="evidence" value="ECO:0007669"/>
    <property type="project" value="UniProtKB-ARBA"/>
</dbReference>
<dbReference type="Gene3D" id="1.10.8.10">
    <property type="entry name" value="DNA helicase RuvA subunit, C-terminal domain"/>
    <property type="match status" value="1"/>
</dbReference>
<dbReference type="PANTHER" id="PTHR12281">
    <property type="entry name" value="RP42 RELATED"/>
    <property type="match status" value="1"/>
</dbReference>
<dbReference type="Gene3D" id="1.10.238.200">
    <property type="entry name" value="Cullin, PONY binding domain"/>
    <property type="match status" value="1"/>
</dbReference>
<evidence type="ECO:0000256" key="1">
    <source>
        <dbReference type="ARBA" id="ARBA00022786"/>
    </source>
</evidence>
<dbReference type="InterPro" id="IPR042460">
    <property type="entry name" value="DCN1-like_PONY"/>
</dbReference>
<dbReference type="PANTHER" id="PTHR12281:SF31">
    <property type="entry name" value="DCN1-LIKE PROTEIN 3"/>
    <property type="match status" value="1"/>
</dbReference>
<dbReference type="Pfam" id="PF14555">
    <property type="entry name" value="UBA_4"/>
    <property type="match status" value="1"/>
</dbReference>
<evidence type="ECO:0000259" key="3">
    <source>
        <dbReference type="PROSITE" id="PS51229"/>
    </source>
</evidence>
<dbReference type="SUPFAM" id="SSF46934">
    <property type="entry name" value="UBA-like"/>
    <property type="match status" value="1"/>
</dbReference>
<dbReference type="GO" id="GO:0045116">
    <property type="term" value="P:protein neddylation"/>
    <property type="evidence" value="ECO:0007669"/>
    <property type="project" value="TreeGrafter"/>
</dbReference>
<dbReference type="EMBL" id="HBJA01144161">
    <property type="protein sequence ID" value="CAE0838281.1"/>
    <property type="molecule type" value="Transcribed_RNA"/>
</dbReference>
<protein>
    <recommendedName>
        <fullName evidence="2">Defective in cullin neddylation protein</fullName>
    </recommendedName>
</protein>
<dbReference type="InterPro" id="IPR005176">
    <property type="entry name" value="PONY_dom"/>
</dbReference>
<dbReference type="GO" id="GO:0000151">
    <property type="term" value="C:ubiquitin ligase complex"/>
    <property type="evidence" value="ECO:0007669"/>
    <property type="project" value="TreeGrafter"/>
</dbReference>
<dbReference type="AlphaFoldDB" id="A0A7S4GIQ2"/>
<dbReference type="GO" id="GO:0097602">
    <property type="term" value="F:cullin family protein binding"/>
    <property type="evidence" value="ECO:0007669"/>
    <property type="project" value="TreeGrafter"/>
</dbReference>
<sequence>MMSSVAVEAKLQNKYPNISIDVLRHLLNITGGDPQVVQEQLRIMSMSEIHSLEASLREVPGRNLTGTQKQRVKEFKAVSAVSNDKVAVKMLMQNGWDVESALNAFFSGGAEDDDGDEVMGSAGAGELNDLFEKYKAIGIEEGAAEGTTNMEGAALHSFSQDIDAEDEDGYCLYVIAFLVKASIPLTFTKEEFVSGLMDLGVRSLADIKKNLPNWKSQLQRDGVFREFYRFCYDWMKESPATRVLGCETACDLWTMFFKGQYPLLEHWVDYVKTHFKKAITKDVWYQFLDFTNLKPDLSDYDVDGAWPVLFDEFVDHAKATFLAPK</sequence>
<reference evidence="4" key="1">
    <citation type="submission" date="2021-01" db="EMBL/GenBank/DDBJ databases">
        <authorList>
            <person name="Corre E."/>
            <person name="Pelletier E."/>
            <person name="Niang G."/>
            <person name="Scheremetjew M."/>
            <person name="Finn R."/>
            <person name="Kale V."/>
            <person name="Holt S."/>
            <person name="Cochrane G."/>
            <person name="Meng A."/>
            <person name="Brown T."/>
            <person name="Cohen L."/>
        </authorList>
    </citation>
    <scope>NUCLEOTIDE SEQUENCE</scope>
    <source>
        <strain evidence="4">CCMP1594</strain>
    </source>
</reference>
<proteinExistence type="predicted"/>
<dbReference type="InterPro" id="IPR009060">
    <property type="entry name" value="UBA-like_sf"/>
</dbReference>
<dbReference type="InterPro" id="IPR014764">
    <property type="entry name" value="DCN-prot"/>
</dbReference>
<evidence type="ECO:0000313" key="4">
    <source>
        <dbReference type="EMBL" id="CAE0838281.1"/>
    </source>
</evidence>
<name>A0A7S4GIQ2_9EUGL</name>
<dbReference type="FunFam" id="1.10.238.200:FF:000003">
    <property type="entry name" value="DCN1-like protein 3"/>
    <property type="match status" value="1"/>
</dbReference>
<feature type="domain" description="DCUN1" evidence="3">
    <location>
        <begin position="122"/>
        <end position="318"/>
    </location>
</feature>
<evidence type="ECO:0000256" key="2">
    <source>
        <dbReference type="RuleBase" id="RU410713"/>
    </source>
</evidence>
<accession>A0A7S4GIQ2</accession>